<comment type="caution">
    <text evidence="1">The sequence shown here is derived from an EMBL/GenBank/DDBJ whole genome shotgun (WGS) entry which is preliminary data.</text>
</comment>
<proteinExistence type="predicted"/>
<reference evidence="1" key="1">
    <citation type="thesis" date="2020" institute="ProQuest LLC" country="789 East Eisenhower Parkway, Ann Arbor, MI, USA">
        <title>Comparative Genomics and Chromosome Evolution.</title>
        <authorList>
            <person name="Mudd A.B."/>
        </authorList>
    </citation>
    <scope>NUCLEOTIDE SEQUENCE</scope>
    <source>
        <strain evidence="1">HN-11 Male</strain>
        <tissue evidence="1">Kidney and liver</tissue>
    </source>
</reference>
<dbReference type="EMBL" id="WNTK01007772">
    <property type="protein sequence ID" value="KAG9463179.1"/>
    <property type="molecule type" value="Genomic_DNA"/>
</dbReference>
<name>A0A8J6E9L5_ELECQ</name>
<dbReference type="EMBL" id="WNTK01007772">
    <property type="protein sequence ID" value="KAG9463178.1"/>
    <property type="molecule type" value="Genomic_DNA"/>
</dbReference>
<organism evidence="1 2">
    <name type="scientific">Eleutherodactylus coqui</name>
    <name type="common">Puerto Rican coqui</name>
    <dbReference type="NCBI Taxonomy" id="57060"/>
    <lineage>
        <taxon>Eukaryota</taxon>
        <taxon>Metazoa</taxon>
        <taxon>Chordata</taxon>
        <taxon>Craniata</taxon>
        <taxon>Vertebrata</taxon>
        <taxon>Euteleostomi</taxon>
        <taxon>Amphibia</taxon>
        <taxon>Batrachia</taxon>
        <taxon>Anura</taxon>
        <taxon>Neobatrachia</taxon>
        <taxon>Hyloidea</taxon>
        <taxon>Eleutherodactylidae</taxon>
        <taxon>Eleutherodactylinae</taxon>
        <taxon>Eleutherodactylus</taxon>
        <taxon>Eleutherodactylus</taxon>
    </lineage>
</organism>
<evidence type="ECO:0000313" key="2">
    <source>
        <dbReference type="Proteomes" id="UP000770717"/>
    </source>
</evidence>
<accession>A0A8J6E9L5</accession>
<gene>
    <name evidence="1" type="ORF">GDO78_022252</name>
</gene>
<dbReference type="AlphaFoldDB" id="A0A8J6E9L5"/>
<evidence type="ECO:0000313" key="1">
    <source>
        <dbReference type="EMBL" id="KAG9463178.1"/>
    </source>
</evidence>
<keyword evidence="2" id="KW-1185">Reference proteome</keyword>
<protein>
    <submittedName>
        <fullName evidence="1">Uncharacterized protein</fullName>
    </submittedName>
</protein>
<dbReference type="Proteomes" id="UP000770717">
    <property type="component" value="Unassembled WGS sequence"/>
</dbReference>
<sequence length="50" mass="5917">MFSMMPCALRCQEKCRCYFTLLPGEIKNQVCQTEFRSIYICTSWDIICLV</sequence>